<organism evidence="2">
    <name type="scientific">Rhizophora mucronata</name>
    <name type="common">Asiatic mangrove</name>
    <dbReference type="NCBI Taxonomy" id="61149"/>
    <lineage>
        <taxon>Eukaryota</taxon>
        <taxon>Viridiplantae</taxon>
        <taxon>Streptophyta</taxon>
        <taxon>Embryophyta</taxon>
        <taxon>Tracheophyta</taxon>
        <taxon>Spermatophyta</taxon>
        <taxon>Magnoliopsida</taxon>
        <taxon>eudicotyledons</taxon>
        <taxon>Gunneridae</taxon>
        <taxon>Pentapetalae</taxon>
        <taxon>rosids</taxon>
        <taxon>fabids</taxon>
        <taxon>Malpighiales</taxon>
        <taxon>Rhizophoraceae</taxon>
        <taxon>Rhizophora</taxon>
    </lineage>
</organism>
<sequence length="191" mass="21194">MRKFSKSQILMLTILAALLFVTPFLSSSLRPKYVYFIVNLLILAVGADAGLFPRLSKPLEDKKHAVPVTSKPVITSPAEASSPEAKVTLASSNENKQRVIEKSVSEKIVSTVKANEVVKCPSMPSLFYIGSGETEAEELTEDDEVQEEVGGLSGQELYNKAETFIGNFYNQLKMQREDSWRRIHGLSHKAF</sequence>
<feature type="transmembrane region" description="Helical" evidence="1">
    <location>
        <begin position="36"/>
        <end position="55"/>
    </location>
</feature>
<keyword evidence="1" id="KW-0472">Membrane</keyword>
<protein>
    <recommendedName>
        <fullName evidence="3">DUF4408 domain-containing protein</fullName>
    </recommendedName>
</protein>
<evidence type="ECO:0000256" key="1">
    <source>
        <dbReference type="SAM" id="Phobius"/>
    </source>
</evidence>
<accession>A0A2P2PNK2</accession>
<dbReference type="AlphaFoldDB" id="A0A2P2PNK2"/>
<keyword evidence="1" id="KW-0812">Transmembrane</keyword>
<name>A0A2P2PNK2_RHIMU</name>
<dbReference type="PANTHER" id="PTHR36887:SF1">
    <property type="entry name" value="OS01G0532300 PROTEIN"/>
    <property type="match status" value="1"/>
</dbReference>
<dbReference type="EMBL" id="GGEC01075856">
    <property type="protein sequence ID" value="MBX56340.1"/>
    <property type="molecule type" value="Transcribed_RNA"/>
</dbReference>
<dbReference type="Pfam" id="PF05553">
    <property type="entry name" value="DUF761"/>
    <property type="match status" value="1"/>
</dbReference>
<evidence type="ECO:0000313" key="2">
    <source>
        <dbReference type="EMBL" id="MBX56340.1"/>
    </source>
</evidence>
<dbReference type="PANTHER" id="PTHR36887">
    <property type="entry name" value="OS01G0532300 PROTEIN"/>
    <property type="match status" value="1"/>
</dbReference>
<keyword evidence="1" id="KW-1133">Transmembrane helix</keyword>
<dbReference type="InterPro" id="IPR008480">
    <property type="entry name" value="DUF761_pln"/>
</dbReference>
<reference evidence="2" key="1">
    <citation type="submission" date="2018-02" db="EMBL/GenBank/DDBJ databases">
        <title>Rhizophora mucronata_Transcriptome.</title>
        <authorList>
            <person name="Meera S.P."/>
            <person name="Sreeshan A."/>
            <person name="Augustine A."/>
        </authorList>
    </citation>
    <scope>NUCLEOTIDE SEQUENCE</scope>
    <source>
        <tissue evidence="2">Leaf</tissue>
    </source>
</reference>
<evidence type="ECO:0008006" key="3">
    <source>
        <dbReference type="Google" id="ProtNLM"/>
    </source>
</evidence>
<proteinExistence type="predicted"/>